<reference evidence="1 2" key="1">
    <citation type="submission" date="2016-10" db="EMBL/GenBank/DDBJ databases">
        <authorList>
            <person name="de Groot N.N."/>
        </authorList>
    </citation>
    <scope>NUCLEOTIDE SEQUENCE [LARGE SCALE GENOMIC DNA]</scope>
    <source>
        <strain evidence="1 2">StLB037</strain>
    </source>
</reference>
<organism evidence="1 2">
    <name type="scientific">Microbacterium testaceum (strain StLB037)</name>
    <dbReference type="NCBI Taxonomy" id="979556"/>
    <lineage>
        <taxon>Bacteria</taxon>
        <taxon>Bacillati</taxon>
        <taxon>Actinomycetota</taxon>
        <taxon>Actinomycetes</taxon>
        <taxon>Micrococcales</taxon>
        <taxon>Microbacteriaceae</taxon>
        <taxon>Microbacterium</taxon>
    </lineage>
</organism>
<name>A0A1H0R2U9_MICTS</name>
<evidence type="ECO:0000313" key="1">
    <source>
        <dbReference type="EMBL" id="SDP23725.1"/>
    </source>
</evidence>
<dbReference type="RefSeq" id="WP_143017958.1">
    <property type="nucleotide sequence ID" value="NZ_FNJN01000006.1"/>
</dbReference>
<dbReference type="Proteomes" id="UP000186456">
    <property type="component" value="Unassembled WGS sequence"/>
</dbReference>
<evidence type="ECO:0000313" key="2">
    <source>
        <dbReference type="Proteomes" id="UP000186456"/>
    </source>
</evidence>
<accession>A0A1H0R2U9</accession>
<proteinExistence type="predicted"/>
<protein>
    <submittedName>
        <fullName evidence="1">Uncharacterized protein</fullName>
    </submittedName>
</protein>
<dbReference type="EMBL" id="FNJN01000006">
    <property type="protein sequence ID" value="SDP23725.1"/>
    <property type="molecule type" value="Genomic_DNA"/>
</dbReference>
<sequence>MRAIGTVPIAVMAVIVKTLDLLDNAGALRHQLAAGDTPYVVLRRAQKYLPAVKELSPALRFIGETEIADDLDKLEGHLEEIVASQWVSG</sequence>
<gene>
    <name evidence="1" type="ORF">SAMN04487788_2622</name>
</gene>
<dbReference type="AlphaFoldDB" id="A0A1H0R2U9"/>